<feature type="transmembrane region" description="Helical" evidence="1">
    <location>
        <begin position="165"/>
        <end position="187"/>
    </location>
</feature>
<dbReference type="InterPro" id="IPR011642">
    <property type="entry name" value="Gate_dom"/>
</dbReference>
<keyword evidence="1" id="KW-0812">Transmembrane</keyword>
<sequence length="192" mass="20680">MLNYLWGGMVLLGCMAAFWQGKPELIVKAALEGAKLAVDTAFGLVSIITFWLGIMRIMEESGIVEKLSKAMAPLIRLLFPEIPPGHPAEGAILLNLSANILGLGNAATPFGLKAMEELACLNPQKDTASRAMCTFLALNTSAITLLPVTIIGLRQKFGSLNPADIVIPTFLATLIGFTVALIADYFFKKSRW</sequence>
<feature type="transmembrane region" description="Helical" evidence="1">
    <location>
        <begin position="40"/>
        <end position="58"/>
    </location>
</feature>
<accession>A0A1L8D0G4</accession>
<protein>
    <submittedName>
        <fullName evidence="3">Nucleoside recognition protein</fullName>
    </submittedName>
</protein>
<evidence type="ECO:0000256" key="1">
    <source>
        <dbReference type="SAM" id="Phobius"/>
    </source>
</evidence>
<evidence type="ECO:0000313" key="4">
    <source>
        <dbReference type="Proteomes" id="UP000187338"/>
    </source>
</evidence>
<gene>
    <name evidence="3" type="ORF">ciss_05670</name>
</gene>
<dbReference type="Proteomes" id="UP000187338">
    <property type="component" value="Unassembled WGS sequence"/>
</dbReference>
<dbReference type="AlphaFoldDB" id="A0A1L8D0G4"/>
<comment type="caution">
    <text evidence="3">The sequence shown here is derived from an EMBL/GenBank/DDBJ whole genome shotgun (WGS) entry which is preliminary data.</text>
</comment>
<keyword evidence="4" id="KW-1185">Reference proteome</keyword>
<keyword evidence="1" id="KW-1133">Transmembrane helix</keyword>
<proteinExistence type="predicted"/>
<dbReference type="Pfam" id="PF07670">
    <property type="entry name" value="Gate"/>
    <property type="match status" value="1"/>
</dbReference>
<dbReference type="STRING" id="661089.ciss_05670"/>
<name>A0A1L8D0G4_9THEO</name>
<keyword evidence="1" id="KW-0472">Membrane</keyword>
<dbReference type="OrthoDB" id="9782481at2"/>
<dbReference type="EMBL" id="BDJL01000011">
    <property type="protein sequence ID" value="GAV24634.1"/>
    <property type="molecule type" value="Genomic_DNA"/>
</dbReference>
<evidence type="ECO:0000259" key="2">
    <source>
        <dbReference type="Pfam" id="PF07670"/>
    </source>
</evidence>
<evidence type="ECO:0000313" key="3">
    <source>
        <dbReference type="EMBL" id="GAV24634.1"/>
    </source>
</evidence>
<dbReference type="RefSeq" id="WP_075864830.1">
    <property type="nucleotide sequence ID" value="NZ_BDJL01000011.1"/>
</dbReference>
<organism evidence="3 4">
    <name type="scientific">Carboxydothermus islandicus</name>
    <dbReference type="NCBI Taxonomy" id="661089"/>
    <lineage>
        <taxon>Bacteria</taxon>
        <taxon>Bacillati</taxon>
        <taxon>Bacillota</taxon>
        <taxon>Clostridia</taxon>
        <taxon>Thermoanaerobacterales</taxon>
        <taxon>Thermoanaerobacteraceae</taxon>
        <taxon>Carboxydothermus</taxon>
    </lineage>
</organism>
<reference evidence="4" key="1">
    <citation type="submission" date="2016-12" db="EMBL/GenBank/DDBJ databases">
        <title>Draft Genome Sequences od Carboxydothermus pertinax and islandicus, Hydrogenogenic Carboxydotrophic Bacteria.</title>
        <authorList>
            <person name="Fukuyama Y."/>
            <person name="Ohmae K."/>
            <person name="Yoneda Y."/>
            <person name="Yoshida T."/>
            <person name="Sako Y."/>
        </authorList>
    </citation>
    <scope>NUCLEOTIDE SEQUENCE [LARGE SCALE GENOMIC DNA]</scope>
    <source>
        <strain evidence="4">SET</strain>
    </source>
</reference>
<feature type="transmembrane region" description="Helical" evidence="1">
    <location>
        <begin position="131"/>
        <end position="153"/>
    </location>
</feature>
<feature type="domain" description="Nucleoside transporter/FeoB GTPase Gate" evidence="2">
    <location>
        <begin position="42"/>
        <end position="153"/>
    </location>
</feature>